<accession>A0A2M7SFI7</accession>
<reference evidence="3" key="1">
    <citation type="submission" date="2017-09" db="EMBL/GenBank/DDBJ databases">
        <title>Depth-based differentiation of microbial function through sediment-hosted aquifers and enrichment of novel symbionts in the deep terrestrial subsurface.</title>
        <authorList>
            <person name="Probst A.J."/>
            <person name="Ladd B."/>
            <person name="Jarett J.K."/>
            <person name="Geller-Mcgrath D.E."/>
            <person name="Sieber C.M.K."/>
            <person name="Emerson J.B."/>
            <person name="Anantharaman K."/>
            <person name="Thomas B.C."/>
            <person name="Malmstrom R."/>
            <person name="Stieglmeier M."/>
            <person name="Klingl A."/>
            <person name="Woyke T."/>
            <person name="Ryan C.M."/>
            <person name="Banfield J.F."/>
        </authorList>
    </citation>
    <scope>NUCLEOTIDE SEQUENCE [LARGE SCALE GENOMIC DNA]</scope>
</reference>
<dbReference type="Proteomes" id="UP000229307">
    <property type="component" value="Unassembled WGS sequence"/>
</dbReference>
<dbReference type="AlphaFoldDB" id="A0A2M7SFI7"/>
<keyword evidence="1" id="KW-0732">Signal</keyword>
<evidence type="ECO:0000313" key="3">
    <source>
        <dbReference type="Proteomes" id="UP000229307"/>
    </source>
</evidence>
<gene>
    <name evidence="2" type="ORF">COY52_00290</name>
</gene>
<name>A0A2M7SFI7_9BACT</name>
<sequence length="334" mass="37609">MNREKIRLLAALLALTCVFCFCAGAAATDKSFYRNEMRKDRARDSRRSSRIQESRNYDYELGKCVTDVNGNRIRLEEYAVRTRPDQVKVVTLTKNAEIYGSMYSLYTFNRNLPSDFSSAAREGLKMSWSEMPAYWLTEFESKHSCGSDYIKYAATGGSFESVLSGGYKQYFASLRSMVNSELNVKEESAYNPVTKDWTYYYYLSGIKTEAKSWDESWDAANNAMVRNYYSGVFSGGSPTGTLLATRSVYAFQDKLQYKTQTVFADGKSLTIWNYIVSTRGEVVSAPSLWSENFVTQVLNSGNYEMVVTASEFSGGKVDIIGKPGILLNTSMAGR</sequence>
<proteinExistence type="predicted"/>
<evidence type="ECO:0000256" key="1">
    <source>
        <dbReference type="SAM" id="SignalP"/>
    </source>
</evidence>
<evidence type="ECO:0000313" key="2">
    <source>
        <dbReference type="EMBL" id="PIZ18276.1"/>
    </source>
</evidence>
<feature type="signal peptide" evidence="1">
    <location>
        <begin position="1"/>
        <end position="25"/>
    </location>
</feature>
<protein>
    <recommendedName>
        <fullName evidence="4">Sporulation stage II protein D amidase enhancer LytB N-terminal domain-containing protein</fullName>
    </recommendedName>
</protein>
<dbReference type="EMBL" id="PFMR01000010">
    <property type="protein sequence ID" value="PIZ18276.1"/>
    <property type="molecule type" value="Genomic_DNA"/>
</dbReference>
<comment type="caution">
    <text evidence="2">The sequence shown here is derived from an EMBL/GenBank/DDBJ whole genome shotgun (WGS) entry which is preliminary data.</text>
</comment>
<organism evidence="2 3">
    <name type="scientific">Candidatus Desantisbacteria bacterium CG_4_10_14_0_8_um_filter_48_22</name>
    <dbReference type="NCBI Taxonomy" id="1974543"/>
    <lineage>
        <taxon>Bacteria</taxon>
        <taxon>Candidatus Desantisiibacteriota</taxon>
    </lineage>
</organism>
<feature type="chain" id="PRO_5014682723" description="Sporulation stage II protein D amidase enhancer LytB N-terminal domain-containing protein" evidence="1">
    <location>
        <begin position="26"/>
        <end position="334"/>
    </location>
</feature>
<evidence type="ECO:0008006" key="4">
    <source>
        <dbReference type="Google" id="ProtNLM"/>
    </source>
</evidence>